<reference evidence="2" key="1">
    <citation type="journal article" date="2020" name="Fungal Divers.">
        <title>Resolving the Mortierellaceae phylogeny through synthesis of multi-gene phylogenetics and phylogenomics.</title>
        <authorList>
            <person name="Vandepol N."/>
            <person name="Liber J."/>
            <person name="Desiro A."/>
            <person name="Na H."/>
            <person name="Kennedy M."/>
            <person name="Barry K."/>
            <person name="Grigoriev I.V."/>
            <person name="Miller A.N."/>
            <person name="O'Donnell K."/>
            <person name="Stajich J.E."/>
            <person name="Bonito G."/>
        </authorList>
    </citation>
    <scope>NUCLEOTIDE SEQUENCE</scope>
    <source>
        <strain evidence="2">NRRL 2591</strain>
    </source>
</reference>
<evidence type="ECO:0000313" key="2">
    <source>
        <dbReference type="EMBL" id="KAF9548037.1"/>
    </source>
</evidence>
<comment type="caution">
    <text evidence="2">The sequence shown here is derived from an EMBL/GenBank/DDBJ whole genome shotgun (WGS) entry which is preliminary data.</text>
</comment>
<feature type="compositionally biased region" description="Pro residues" evidence="1">
    <location>
        <begin position="69"/>
        <end position="79"/>
    </location>
</feature>
<keyword evidence="3" id="KW-1185">Reference proteome</keyword>
<protein>
    <submittedName>
        <fullName evidence="2">Uncharacterized protein</fullName>
    </submittedName>
</protein>
<dbReference type="EMBL" id="JAAAXW010000034">
    <property type="protein sequence ID" value="KAF9548037.1"/>
    <property type="molecule type" value="Genomic_DNA"/>
</dbReference>
<feature type="compositionally biased region" description="Low complexity" evidence="1">
    <location>
        <begin position="653"/>
        <end position="675"/>
    </location>
</feature>
<name>A0A9P6FC95_9FUNG</name>
<feature type="compositionally biased region" description="Polar residues" evidence="1">
    <location>
        <begin position="185"/>
        <end position="199"/>
    </location>
</feature>
<dbReference type="PANTHER" id="PTHR14312">
    <property type="entry name" value="CREB/ATF BZIP TRANSCRIPTION FACTOR"/>
    <property type="match status" value="1"/>
</dbReference>
<feature type="region of interest" description="Disordered" evidence="1">
    <location>
        <begin position="372"/>
        <end position="405"/>
    </location>
</feature>
<dbReference type="Proteomes" id="UP000723463">
    <property type="component" value="Unassembled WGS sequence"/>
</dbReference>
<feature type="region of interest" description="Disordered" evidence="1">
    <location>
        <begin position="635"/>
        <end position="694"/>
    </location>
</feature>
<organism evidence="2 3">
    <name type="scientific">Mortierella hygrophila</name>
    <dbReference type="NCBI Taxonomy" id="979708"/>
    <lineage>
        <taxon>Eukaryota</taxon>
        <taxon>Fungi</taxon>
        <taxon>Fungi incertae sedis</taxon>
        <taxon>Mucoromycota</taxon>
        <taxon>Mortierellomycotina</taxon>
        <taxon>Mortierellomycetes</taxon>
        <taxon>Mortierellales</taxon>
        <taxon>Mortierellaceae</taxon>
        <taxon>Mortierella</taxon>
    </lineage>
</organism>
<sequence length="694" mass="74533">MDTLSVTSGTTTSPLTARKPAFRPLLQPRAAAALDFNDDSDDSDNDFLSADYKAQRKTTMDLVDFFKNAPPPPPAPSLPPVTVDDKKKRSLLQRLRNRKSGSMVNGGSNRASLLGMPGSAVAGGVGSTVSTASGATATLPNGKKYVMIAVDYKDSPASTSTAATTTTPNMSQISPVTGITNALAATSPKRNSPTSSMRQSRVYPSGSDDGKQVTGSTLLGSNMQTTFDSSHLHSGLSTGGTGDTRRSIIIQAGGGEGSSFILDNSPFLLDNFALDTDFIMPSSLGAQGSKISGVTTTGTSTMTDAGQQHRRTQSQRSGFSQMADGGMSRRGTNKVTFNIAGQQQGAGDEDPVSKALSQRIANHKAQLLKNQGFLGDDGADSANESGHESSTKPPEVTLPKPISRKKVRHVQIQTQHCIMRPMYTQTEPMESLIRDSEPREFSTQTSEGSCEMGTSTELDAAETASVATSATGTTMVSAHIMTAARATSKVASLVASLSHSTTPTNGTLPKGTATTAMSTTSTETLVPSAPLTAQEHEELLLLRQKNSSLQAQVTTLQRDLASEMRARTRTAVAMQDTRDKFEMLSAIAYKKIKEMIFQRHVLEMEIRELRTQVDMHAAEDAAVSAAGTVEVVSPSYRHHHQHHSHHHHHQQHHGQQQSQQSQQQQQQQQHYGQQHHGQHHHSQQQQQYVSVGHY</sequence>
<feature type="compositionally biased region" description="Basic residues" evidence="1">
    <location>
        <begin position="636"/>
        <end position="652"/>
    </location>
</feature>
<feature type="region of interest" description="Disordered" evidence="1">
    <location>
        <begin position="64"/>
        <end position="83"/>
    </location>
</feature>
<evidence type="ECO:0000313" key="3">
    <source>
        <dbReference type="Proteomes" id="UP000723463"/>
    </source>
</evidence>
<feature type="compositionally biased region" description="Polar residues" evidence="1">
    <location>
        <begin position="213"/>
        <end position="227"/>
    </location>
</feature>
<dbReference type="GO" id="GO:0005634">
    <property type="term" value="C:nucleus"/>
    <property type="evidence" value="ECO:0007669"/>
    <property type="project" value="TreeGrafter"/>
</dbReference>
<feature type="region of interest" description="Disordered" evidence="1">
    <location>
        <begin position="498"/>
        <end position="520"/>
    </location>
</feature>
<feature type="compositionally biased region" description="Polar residues" evidence="1">
    <location>
        <begin position="498"/>
        <end position="507"/>
    </location>
</feature>
<dbReference type="AlphaFoldDB" id="A0A9P6FC95"/>
<feature type="region of interest" description="Disordered" evidence="1">
    <location>
        <begin position="185"/>
        <end position="242"/>
    </location>
</feature>
<feature type="region of interest" description="Disordered" evidence="1">
    <location>
        <begin position="1"/>
        <end position="21"/>
    </location>
</feature>
<evidence type="ECO:0000256" key="1">
    <source>
        <dbReference type="SAM" id="MobiDB-lite"/>
    </source>
</evidence>
<feature type="compositionally biased region" description="Polar residues" evidence="1">
    <location>
        <begin position="1"/>
        <end position="15"/>
    </location>
</feature>
<dbReference type="PANTHER" id="PTHR14312:SF1">
    <property type="entry name" value="BASIC-LEUCINE ZIPPER TRANSCRIPTION FACTOR A"/>
    <property type="match status" value="1"/>
</dbReference>
<proteinExistence type="predicted"/>
<gene>
    <name evidence="2" type="ORF">EC957_007320</name>
</gene>
<dbReference type="GO" id="GO:0043565">
    <property type="term" value="F:sequence-specific DNA binding"/>
    <property type="evidence" value="ECO:0007669"/>
    <property type="project" value="TreeGrafter"/>
</dbReference>
<feature type="region of interest" description="Disordered" evidence="1">
    <location>
        <begin position="300"/>
        <end position="327"/>
    </location>
</feature>
<accession>A0A9P6FC95</accession>
<dbReference type="GO" id="GO:0010468">
    <property type="term" value="P:regulation of gene expression"/>
    <property type="evidence" value="ECO:0007669"/>
    <property type="project" value="TreeGrafter"/>
</dbReference>